<evidence type="ECO:0008006" key="7">
    <source>
        <dbReference type="Google" id="ProtNLM"/>
    </source>
</evidence>
<dbReference type="GO" id="GO:0098542">
    <property type="term" value="P:defense response to other organism"/>
    <property type="evidence" value="ECO:0007669"/>
    <property type="project" value="InterPro"/>
</dbReference>
<keyword evidence="4" id="KW-0812">Transmembrane</keyword>
<keyword evidence="4" id="KW-1133">Transmembrane helix</keyword>
<evidence type="ECO:0000256" key="2">
    <source>
        <dbReference type="ARBA" id="ARBA00023136"/>
    </source>
</evidence>
<comment type="caution">
    <text evidence="5">The sequence shown here is derived from an EMBL/GenBank/DDBJ whole genome shotgun (WGS) entry which is preliminary data.</text>
</comment>
<dbReference type="InterPro" id="IPR044839">
    <property type="entry name" value="NDR1-like"/>
</dbReference>
<dbReference type="PANTHER" id="PTHR31234">
    <property type="entry name" value="LATE EMBRYOGENESIS ABUNDANT (LEA) HYDROXYPROLINE-RICH GLYCOPROTEIN FAMILY"/>
    <property type="match status" value="1"/>
</dbReference>
<protein>
    <recommendedName>
        <fullName evidence="7">Late embryogenesis abundant protein LEA-2 subgroup domain-containing protein</fullName>
    </recommendedName>
</protein>
<evidence type="ECO:0000256" key="1">
    <source>
        <dbReference type="ARBA" id="ARBA00004370"/>
    </source>
</evidence>
<feature type="region of interest" description="Disordered" evidence="3">
    <location>
        <begin position="218"/>
        <end position="244"/>
    </location>
</feature>
<dbReference type="AlphaFoldDB" id="A0AA88IY56"/>
<keyword evidence="2 4" id="KW-0472">Membrane</keyword>
<dbReference type="GO" id="GO:0016020">
    <property type="term" value="C:membrane"/>
    <property type="evidence" value="ECO:0007669"/>
    <property type="project" value="UniProtKB-SubCell"/>
</dbReference>
<feature type="compositionally biased region" description="Basic and acidic residues" evidence="3">
    <location>
        <begin position="218"/>
        <end position="232"/>
    </location>
</feature>
<dbReference type="Proteomes" id="UP001187192">
    <property type="component" value="Unassembled WGS sequence"/>
</dbReference>
<organism evidence="5 6">
    <name type="scientific">Ficus carica</name>
    <name type="common">Common fig</name>
    <dbReference type="NCBI Taxonomy" id="3494"/>
    <lineage>
        <taxon>Eukaryota</taxon>
        <taxon>Viridiplantae</taxon>
        <taxon>Streptophyta</taxon>
        <taxon>Embryophyta</taxon>
        <taxon>Tracheophyta</taxon>
        <taxon>Spermatophyta</taxon>
        <taxon>Magnoliopsida</taxon>
        <taxon>eudicotyledons</taxon>
        <taxon>Gunneridae</taxon>
        <taxon>Pentapetalae</taxon>
        <taxon>rosids</taxon>
        <taxon>fabids</taxon>
        <taxon>Rosales</taxon>
        <taxon>Moraceae</taxon>
        <taxon>Ficeae</taxon>
        <taxon>Ficus</taxon>
    </lineage>
</organism>
<proteinExistence type="predicted"/>
<dbReference type="PANTHER" id="PTHR31234:SF65">
    <property type="entry name" value="LATE EMBRYOGENESIS ABUNDANT PROTEIN, LEA_2 SUBGROUP"/>
    <property type="match status" value="1"/>
</dbReference>
<reference evidence="5" key="1">
    <citation type="submission" date="2023-07" db="EMBL/GenBank/DDBJ databases">
        <title>draft genome sequence of fig (Ficus carica).</title>
        <authorList>
            <person name="Takahashi T."/>
            <person name="Nishimura K."/>
        </authorList>
    </citation>
    <scope>NUCLEOTIDE SEQUENCE</scope>
</reference>
<sequence>MIARRRSLKIFCGVTIIIFFTVAVVVTTLSLTVFKPKDPEVHLENFNLTYFPNGKWTIIVDLLVKIKNPDYGSFKYKQTVVDVKYQGTVVGLVPLEPRLVPARDKLNFGISSVDLSVYKMLESPKFVEDASIGSFNFTSFATLRGKVKVLKRSTAGRDLHAWEISPECKRSHIEFGIRASSMDLQDQMSKLEEIVAALANSQKEMLGHITERMEQLHQQVSDKVKDDGEHSANKSGGRGGNNSGINAFGSLNSFVPKTMKIDFPRYDGRDEPTTWVCGAEKYFSLHDIRESDKVTLASFYLKGDAQLWFQMLEGELTYVTWEELEHGIFSCFGPNQFEDPFSELILNKDIEQLY</sequence>
<comment type="subcellular location">
    <subcellularLocation>
        <location evidence="1">Membrane</location>
    </subcellularLocation>
</comment>
<accession>A0AA88IY56</accession>
<evidence type="ECO:0000256" key="4">
    <source>
        <dbReference type="SAM" id="Phobius"/>
    </source>
</evidence>
<evidence type="ECO:0000313" key="5">
    <source>
        <dbReference type="EMBL" id="GMN58129.1"/>
    </source>
</evidence>
<gene>
    <name evidence="5" type="ORF">TIFTF001_027216</name>
</gene>
<dbReference type="EMBL" id="BTGU01000075">
    <property type="protein sequence ID" value="GMN58129.1"/>
    <property type="molecule type" value="Genomic_DNA"/>
</dbReference>
<evidence type="ECO:0000256" key="3">
    <source>
        <dbReference type="SAM" id="MobiDB-lite"/>
    </source>
</evidence>
<name>A0AA88IY56_FICCA</name>
<feature type="transmembrane region" description="Helical" evidence="4">
    <location>
        <begin position="12"/>
        <end position="34"/>
    </location>
</feature>
<evidence type="ECO:0000313" key="6">
    <source>
        <dbReference type="Proteomes" id="UP001187192"/>
    </source>
</evidence>
<keyword evidence="6" id="KW-1185">Reference proteome</keyword>